<gene>
    <name evidence="4" type="ORF">WG66_13330</name>
</gene>
<dbReference type="Proteomes" id="UP000054988">
    <property type="component" value="Unassembled WGS sequence"/>
</dbReference>
<organism evidence="4 5">
    <name type="scientific">Moniliophthora roreri</name>
    <name type="common">Frosty pod rot fungus</name>
    <name type="synonym">Monilia roreri</name>
    <dbReference type="NCBI Taxonomy" id="221103"/>
    <lineage>
        <taxon>Eukaryota</taxon>
        <taxon>Fungi</taxon>
        <taxon>Dikarya</taxon>
        <taxon>Basidiomycota</taxon>
        <taxon>Agaricomycotina</taxon>
        <taxon>Agaricomycetes</taxon>
        <taxon>Agaricomycetidae</taxon>
        <taxon>Agaricales</taxon>
        <taxon>Marasmiineae</taxon>
        <taxon>Marasmiaceae</taxon>
        <taxon>Moniliophthora</taxon>
    </lineage>
</organism>
<dbReference type="CDD" id="cd12148">
    <property type="entry name" value="fungal_TF_MHR"/>
    <property type="match status" value="1"/>
</dbReference>
<evidence type="ECO:0000259" key="3">
    <source>
        <dbReference type="Pfam" id="PF04082"/>
    </source>
</evidence>
<dbReference type="PANTHER" id="PTHR46910">
    <property type="entry name" value="TRANSCRIPTION FACTOR PDR1"/>
    <property type="match status" value="1"/>
</dbReference>
<dbReference type="GO" id="GO:0003700">
    <property type="term" value="F:DNA-binding transcription factor activity"/>
    <property type="evidence" value="ECO:0007669"/>
    <property type="project" value="InterPro"/>
</dbReference>
<evidence type="ECO:0000313" key="4">
    <source>
        <dbReference type="EMBL" id="KTB33904.1"/>
    </source>
</evidence>
<dbReference type="PANTHER" id="PTHR46910:SF1">
    <property type="entry name" value="MISCELLANEOUS ZN(II)2CYS6 TRANSCRIPTION FACTOR (EUROFUNG)-RELATED"/>
    <property type="match status" value="1"/>
</dbReference>
<dbReference type="Pfam" id="PF04082">
    <property type="entry name" value="Fungal_trans"/>
    <property type="match status" value="1"/>
</dbReference>
<evidence type="ECO:0000256" key="2">
    <source>
        <dbReference type="SAM" id="MobiDB-lite"/>
    </source>
</evidence>
<dbReference type="eggNOG" id="ENOG502QSY2">
    <property type="taxonomic scope" value="Eukaryota"/>
</dbReference>
<dbReference type="AlphaFoldDB" id="A0A0W0FC38"/>
<accession>A0A0W0FC38</accession>
<proteinExistence type="predicted"/>
<feature type="region of interest" description="Disordered" evidence="2">
    <location>
        <begin position="82"/>
        <end position="108"/>
    </location>
</feature>
<feature type="domain" description="Xylanolytic transcriptional activator regulatory" evidence="3">
    <location>
        <begin position="205"/>
        <end position="406"/>
    </location>
</feature>
<dbReference type="InterPro" id="IPR050987">
    <property type="entry name" value="AtrR-like"/>
</dbReference>
<dbReference type="InterPro" id="IPR007219">
    <property type="entry name" value="XnlR_reg_dom"/>
</dbReference>
<keyword evidence="1" id="KW-0539">Nucleus</keyword>
<protein>
    <recommendedName>
        <fullName evidence="3">Xylanolytic transcriptional activator regulatory domain-containing protein</fullName>
    </recommendedName>
</protein>
<name>A0A0W0FC38_MONRR</name>
<dbReference type="GO" id="GO:0008270">
    <property type="term" value="F:zinc ion binding"/>
    <property type="evidence" value="ECO:0007669"/>
    <property type="project" value="InterPro"/>
</dbReference>
<evidence type="ECO:0000256" key="1">
    <source>
        <dbReference type="ARBA" id="ARBA00023242"/>
    </source>
</evidence>
<reference evidence="4 5" key="1">
    <citation type="submission" date="2015-12" db="EMBL/GenBank/DDBJ databases">
        <title>Draft genome sequence of Moniliophthora roreri, the causal agent of frosty pod rot of cacao.</title>
        <authorList>
            <person name="Aime M.C."/>
            <person name="Diaz-Valderrama J.R."/>
            <person name="Kijpornyongpan T."/>
            <person name="Phillips-Mora W."/>
        </authorList>
    </citation>
    <scope>NUCLEOTIDE SEQUENCE [LARGE SCALE GENOMIC DNA]</scope>
    <source>
        <strain evidence="4 5">MCA 2952</strain>
    </source>
</reference>
<sequence>MPAGVCSNCIPARIECSHLIAKKKRGPKSGNATGQQEISAVGTPVDAVLSTTTPYVLPNDPADVARALSDLARRVMSLEQELAARPTATKEPIPANSQGSTTPDRDETGTRIIQDDAERTTGLSDATYEMHIGETRLRHYGTGSRPALAQTVMHIWNEAKGPGELKTFDTLPLPLKRTEFWEISPNMESTPFVFPDADLINNLVDLYFEKFYPIFFLLHCPTFERSVSTGLHYRDREFGATLLAVCAIASQFSDDPRVLYPGSTSPHSIGWRWFGQVDLSSTSFMKLPSLYELQLYTRDNVYKRRLMSSIHMDMDRPRDPSGAGIGSHRRKDCPITAEGELLKRAFCVLVAVDVIWSTFAGRPRATSADDYDLELPVDCDDEYWEHEDPTLAFKQPPGKPSRTIFAIKRPQLLAERNADWKQQILSYLDKELIKWVNTIPDHRTVEMGSTPPRQDVLSSVNDHLRILLLGSDANPPSVHPSVVFINYRADGAERRASDVEQHGRKVKDPDKGLAEVYRCLTLLQTIEDRYQVAGQLVDILSEMITKEDPSRIPSVTALKRRQTTDTSSFSNPFTVAQAQEPRTYAGSARVAAYMDTQKSQYQVPVYSSELGNIPVDGDWFSAPEGSTGVDGMGMVTPL</sequence>
<dbReference type="EMBL" id="LATX01002123">
    <property type="protein sequence ID" value="KTB33904.1"/>
    <property type="molecule type" value="Genomic_DNA"/>
</dbReference>
<evidence type="ECO:0000313" key="5">
    <source>
        <dbReference type="Proteomes" id="UP000054988"/>
    </source>
</evidence>
<dbReference type="GO" id="GO:0006351">
    <property type="term" value="P:DNA-templated transcription"/>
    <property type="evidence" value="ECO:0007669"/>
    <property type="project" value="InterPro"/>
</dbReference>
<dbReference type="GO" id="GO:0003677">
    <property type="term" value="F:DNA binding"/>
    <property type="evidence" value="ECO:0007669"/>
    <property type="project" value="InterPro"/>
</dbReference>
<comment type="caution">
    <text evidence="4">The sequence shown here is derived from an EMBL/GenBank/DDBJ whole genome shotgun (WGS) entry which is preliminary data.</text>
</comment>